<evidence type="ECO:0000256" key="1">
    <source>
        <dbReference type="ARBA" id="ARBA00004496"/>
    </source>
</evidence>
<gene>
    <name evidence="11" type="ORF">CHIRRI_LOCUS2366</name>
</gene>
<evidence type="ECO:0000313" key="11">
    <source>
        <dbReference type="EMBL" id="CAG9799399.1"/>
    </source>
</evidence>
<evidence type="ECO:0000256" key="3">
    <source>
        <dbReference type="ARBA" id="ARBA00022490"/>
    </source>
</evidence>
<dbReference type="FunFam" id="3.90.1200.10:FF:000007">
    <property type="entry name" value="hydroxylysine kinase isoform X1"/>
    <property type="match status" value="1"/>
</dbReference>
<comment type="function">
    <text evidence="7">Catalyzes the GTP-dependent phosphorylation of 5-hydroxy-L-lysine.</text>
</comment>
<dbReference type="EMBL" id="OU895877">
    <property type="protein sequence ID" value="CAG9799399.1"/>
    <property type="molecule type" value="Genomic_DNA"/>
</dbReference>
<dbReference type="Proteomes" id="UP001153620">
    <property type="component" value="Chromosome 1"/>
</dbReference>
<evidence type="ECO:0000259" key="10">
    <source>
        <dbReference type="Pfam" id="PF01636"/>
    </source>
</evidence>
<dbReference type="Gene3D" id="3.90.1200.10">
    <property type="match status" value="1"/>
</dbReference>
<dbReference type="EC" id="2.7.1.81" evidence="8"/>
<dbReference type="OrthoDB" id="9973935at2759"/>
<evidence type="ECO:0000256" key="5">
    <source>
        <dbReference type="ARBA" id="ARBA00022777"/>
    </source>
</evidence>
<keyword evidence="4" id="KW-0808">Transferase</keyword>
<dbReference type="SUPFAM" id="SSF56112">
    <property type="entry name" value="Protein kinase-like (PK-like)"/>
    <property type="match status" value="1"/>
</dbReference>
<evidence type="ECO:0000256" key="2">
    <source>
        <dbReference type="ARBA" id="ARBA00006219"/>
    </source>
</evidence>
<comment type="subcellular location">
    <subcellularLocation>
        <location evidence="1">Cytoplasm</location>
    </subcellularLocation>
</comment>
<name>A0A9N9WMT7_9DIPT</name>
<dbReference type="AlphaFoldDB" id="A0A9N9WMT7"/>
<evidence type="ECO:0000256" key="4">
    <source>
        <dbReference type="ARBA" id="ARBA00022679"/>
    </source>
</evidence>
<evidence type="ECO:0000313" key="12">
    <source>
        <dbReference type="Proteomes" id="UP001153620"/>
    </source>
</evidence>
<dbReference type="Pfam" id="PF01636">
    <property type="entry name" value="APH"/>
    <property type="match status" value="1"/>
</dbReference>
<dbReference type="InterPro" id="IPR011009">
    <property type="entry name" value="Kinase-like_dom_sf"/>
</dbReference>
<dbReference type="PANTHER" id="PTHR21064:SF1">
    <property type="entry name" value="HYDROXYLYSINE KINASE"/>
    <property type="match status" value="1"/>
</dbReference>
<evidence type="ECO:0000256" key="9">
    <source>
        <dbReference type="ARBA" id="ARBA00040505"/>
    </source>
</evidence>
<dbReference type="InterPro" id="IPR002575">
    <property type="entry name" value="Aminoglycoside_PTrfase"/>
</dbReference>
<sequence>MENVDESSILKPGTRIKPKLDADTAKIILQKTYGVKVLEICELNSYDDKNFLVFADKNIKNPHINFCADGYVLKILNSFDSKKIAFIEGQTELSLYLNNQKIICPRQLQDVNGNYYSFENENIIRLYEFIPGKILCDVPSCSNLFYQAGVFLGKMDSTLKNFNHDGYKNHKTLWMLSSVPHLDEFVNVVIDEEKRGMVEDIIDFFKQRVLNHIDEFPKQIIHGDFNEQNVLVNKIPTSGDYRVAGVIDYGDTQYSCLLFEIAIALTYMMLITGDIETGGYFLAGYKMVRLIPENEMNLLRICVCARLCQSLVLGLYSHKFDQSNQYLLTTQGAGWNLLRNLYTKTDKEVCQIWNEVADDYLTQSYK</sequence>
<reference evidence="11" key="1">
    <citation type="submission" date="2022-01" db="EMBL/GenBank/DDBJ databases">
        <authorList>
            <person name="King R."/>
        </authorList>
    </citation>
    <scope>NUCLEOTIDE SEQUENCE</scope>
</reference>
<evidence type="ECO:0000256" key="6">
    <source>
        <dbReference type="ARBA" id="ARBA00036820"/>
    </source>
</evidence>
<organism evidence="11 12">
    <name type="scientific">Chironomus riparius</name>
    <dbReference type="NCBI Taxonomy" id="315576"/>
    <lineage>
        <taxon>Eukaryota</taxon>
        <taxon>Metazoa</taxon>
        <taxon>Ecdysozoa</taxon>
        <taxon>Arthropoda</taxon>
        <taxon>Hexapoda</taxon>
        <taxon>Insecta</taxon>
        <taxon>Pterygota</taxon>
        <taxon>Neoptera</taxon>
        <taxon>Endopterygota</taxon>
        <taxon>Diptera</taxon>
        <taxon>Nematocera</taxon>
        <taxon>Chironomoidea</taxon>
        <taxon>Chironomidae</taxon>
        <taxon>Chironominae</taxon>
        <taxon>Chironomus</taxon>
    </lineage>
</organism>
<accession>A0A9N9WMT7</accession>
<dbReference type="FunFam" id="3.30.200.20:FF:000549">
    <property type="entry name" value="hydroxylysine kinase"/>
    <property type="match status" value="1"/>
</dbReference>
<dbReference type="PANTHER" id="PTHR21064">
    <property type="entry name" value="AMINOGLYCOSIDE PHOSPHOTRANSFERASE DOMAIN-CONTAINING PROTEIN-RELATED"/>
    <property type="match status" value="1"/>
</dbReference>
<dbReference type="GO" id="GO:0005737">
    <property type="term" value="C:cytoplasm"/>
    <property type="evidence" value="ECO:0007669"/>
    <property type="project" value="UniProtKB-SubCell"/>
</dbReference>
<keyword evidence="3" id="KW-0963">Cytoplasm</keyword>
<keyword evidence="12" id="KW-1185">Reference proteome</keyword>
<comment type="similarity">
    <text evidence="2">Belongs to the aminoglycoside phosphotransferase family.</text>
</comment>
<evidence type="ECO:0000256" key="7">
    <source>
        <dbReference type="ARBA" id="ARBA00037368"/>
    </source>
</evidence>
<protein>
    <recommendedName>
        <fullName evidence="9">Hydroxylysine kinase</fullName>
        <ecNumber evidence="8">2.7.1.81</ecNumber>
    </recommendedName>
</protein>
<dbReference type="InterPro" id="IPR050249">
    <property type="entry name" value="Pseudomonas-type_ThrB"/>
</dbReference>
<reference evidence="11" key="2">
    <citation type="submission" date="2022-10" db="EMBL/GenBank/DDBJ databases">
        <authorList>
            <consortium name="ENA_rothamsted_submissions"/>
            <consortium name="culmorum"/>
            <person name="King R."/>
        </authorList>
    </citation>
    <scope>NUCLEOTIDE SEQUENCE</scope>
</reference>
<keyword evidence="5" id="KW-0418">Kinase</keyword>
<proteinExistence type="inferred from homology"/>
<feature type="domain" description="Aminoglycoside phosphotransferase" evidence="10">
    <location>
        <begin position="71"/>
        <end position="285"/>
    </location>
</feature>
<dbReference type="GO" id="GO:0047992">
    <property type="term" value="F:hydroxylysine kinase activity"/>
    <property type="evidence" value="ECO:0007669"/>
    <property type="project" value="UniProtKB-EC"/>
</dbReference>
<evidence type="ECO:0000256" key="8">
    <source>
        <dbReference type="ARBA" id="ARBA00038873"/>
    </source>
</evidence>
<comment type="catalytic activity">
    <reaction evidence="6">
        <text>(5R)-5-hydroxy-L-lysine + GTP = (5R)-5-phosphooxy-L-lysine + GDP + H(+)</text>
        <dbReference type="Rhea" id="RHEA:19049"/>
        <dbReference type="ChEBI" id="CHEBI:15378"/>
        <dbReference type="ChEBI" id="CHEBI:37565"/>
        <dbReference type="ChEBI" id="CHEBI:57882"/>
        <dbReference type="ChEBI" id="CHEBI:58189"/>
        <dbReference type="ChEBI" id="CHEBI:58357"/>
        <dbReference type="EC" id="2.7.1.81"/>
    </reaction>
</comment>